<keyword evidence="7" id="KW-1185">Reference proteome</keyword>
<organism evidence="6 7">
    <name type="scientific">Uliginosibacterium silvisoli</name>
    <dbReference type="NCBI Taxonomy" id="3114758"/>
    <lineage>
        <taxon>Bacteria</taxon>
        <taxon>Pseudomonadati</taxon>
        <taxon>Pseudomonadota</taxon>
        <taxon>Betaproteobacteria</taxon>
        <taxon>Rhodocyclales</taxon>
        <taxon>Zoogloeaceae</taxon>
        <taxon>Uliginosibacterium</taxon>
    </lineage>
</organism>
<keyword evidence="1" id="KW-0560">Oxidoreductase</keyword>
<proteinExistence type="predicted"/>
<dbReference type="Pfam" id="PF12867">
    <property type="entry name" value="DinB_2"/>
    <property type="match status" value="1"/>
</dbReference>
<feature type="domain" description="DinB-like" evidence="5">
    <location>
        <begin position="20"/>
        <end position="153"/>
    </location>
</feature>
<dbReference type="InterPro" id="IPR005532">
    <property type="entry name" value="SUMF_dom"/>
</dbReference>
<dbReference type="Pfam" id="PF03781">
    <property type="entry name" value="FGE-sulfatase"/>
    <property type="match status" value="1"/>
</dbReference>
<dbReference type="SUPFAM" id="SSF56436">
    <property type="entry name" value="C-type lectin-like"/>
    <property type="match status" value="1"/>
</dbReference>
<dbReference type="InterPro" id="IPR051043">
    <property type="entry name" value="Sulfatase_Mod_Factor_Kinase"/>
</dbReference>
<dbReference type="InterPro" id="IPR024775">
    <property type="entry name" value="DinB-like"/>
</dbReference>
<evidence type="ECO:0000313" key="7">
    <source>
        <dbReference type="Proteomes" id="UP001331561"/>
    </source>
</evidence>
<reference evidence="6 7" key="1">
    <citation type="submission" date="2024-01" db="EMBL/GenBank/DDBJ databases">
        <title>Uliginosibacterium soil sp. nov.</title>
        <authorList>
            <person name="Lv Y."/>
        </authorList>
    </citation>
    <scope>NUCLEOTIDE SEQUENCE [LARGE SCALE GENOMIC DNA]</scope>
    <source>
        <strain evidence="6 7">H3</strain>
    </source>
</reference>
<dbReference type="InterPro" id="IPR042095">
    <property type="entry name" value="SUMF_sf"/>
</dbReference>
<feature type="domain" description="Sulfatase-modifying factor enzyme-like" evidence="4">
    <location>
        <begin position="196"/>
        <end position="435"/>
    </location>
</feature>
<keyword evidence="2" id="KW-0408">Iron</keyword>
<evidence type="ECO:0000256" key="1">
    <source>
        <dbReference type="ARBA" id="ARBA00023002"/>
    </source>
</evidence>
<gene>
    <name evidence="6" type="primary">egtB</name>
    <name evidence="6" type="ORF">VVD49_05040</name>
</gene>
<dbReference type="PANTHER" id="PTHR23150:SF36">
    <property type="entry name" value="HERCYNINE OXYGENASE"/>
    <property type="match status" value="1"/>
</dbReference>
<comment type="caution">
    <text evidence="6">The sequence shown here is derived from an EMBL/GenBank/DDBJ whole genome shotgun (WGS) entry which is preliminary data.</text>
</comment>
<name>A0ABU6K067_9RHOO</name>
<protein>
    <submittedName>
        <fullName evidence="6">Ergothioneine biosynthesis protein EgtB</fullName>
    </submittedName>
</protein>
<dbReference type="InterPro" id="IPR016187">
    <property type="entry name" value="CTDL_fold"/>
</dbReference>
<comment type="pathway">
    <text evidence="3">Amino-acid biosynthesis; ergothioneine biosynthesis.</text>
</comment>
<evidence type="ECO:0000313" key="6">
    <source>
        <dbReference type="EMBL" id="MEC5385077.1"/>
    </source>
</evidence>
<dbReference type="PANTHER" id="PTHR23150">
    <property type="entry name" value="SULFATASE MODIFYING FACTOR 1, 2"/>
    <property type="match status" value="1"/>
</dbReference>
<evidence type="ECO:0000256" key="2">
    <source>
        <dbReference type="ARBA" id="ARBA00023004"/>
    </source>
</evidence>
<dbReference type="Gene3D" id="3.90.1580.10">
    <property type="entry name" value="paralog of FGE (formylglycine-generating enzyme)"/>
    <property type="match status" value="2"/>
</dbReference>
<dbReference type="NCBIfam" id="TIGR03440">
    <property type="entry name" value="egtB_TIGR03440"/>
    <property type="match status" value="1"/>
</dbReference>
<evidence type="ECO:0000259" key="4">
    <source>
        <dbReference type="Pfam" id="PF03781"/>
    </source>
</evidence>
<evidence type="ECO:0000259" key="5">
    <source>
        <dbReference type="Pfam" id="PF12867"/>
    </source>
</evidence>
<dbReference type="InterPro" id="IPR017806">
    <property type="entry name" value="EgtB"/>
</dbReference>
<evidence type="ECO:0000256" key="3">
    <source>
        <dbReference type="ARBA" id="ARBA00037882"/>
    </source>
</evidence>
<dbReference type="EMBL" id="JAYXHS010000001">
    <property type="protein sequence ID" value="MEC5385077.1"/>
    <property type="molecule type" value="Genomic_DNA"/>
</dbReference>
<accession>A0ABU6K067</accession>
<sequence length="437" mass="49432">MLDLHQTRIHDGRELLTRRYDVVRALSETLAAPLSAEDQCVQSMPDASPTKWHLAHTSWFFETVVLRAHMPGYRVFNEHYHYLFNSYYEALGPRQLRAERGLLSRPSLPEVMDYRQHVDASMRDFARAADEDTWSVAAPMILLGLNHEQQHQELLLTDIKHLLSRNALNPAYCAGYPASYSIGTSIQAQDVLSLGWVDCPGGRVELGHEGAGFAFDNETPRHEVLLRPYQLANRCVTNGEYLAFMADGGYRRPEFWLSDGWALSRAQDWRAPLYWQEAQEAGDGIWRNFTLHGLRDIDPLEPVCHLSLYEAAAYAQWAGARLPTEFEWEAASLGVAFDGRFLDAARLHPAAAQPGAGLQQMYGDVWEWTRSSYDPYPGFKPLNGVVGEYNGKFMVGQVVLRGGSCATPEGHIRPSYRNFFPPGARWQFSGLRLARDL</sequence>
<dbReference type="RefSeq" id="WP_327598041.1">
    <property type="nucleotide sequence ID" value="NZ_JAYXHS010000001.1"/>
</dbReference>
<dbReference type="Proteomes" id="UP001331561">
    <property type="component" value="Unassembled WGS sequence"/>
</dbReference>